<dbReference type="EMBL" id="JACXVP010000003">
    <property type="protein sequence ID" value="KAG5614136.1"/>
    <property type="molecule type" value="Genomic_DNA"/>
</dbReference>
<dbReference type="AlphaFoldDB" id="A0A9J5ZPP2"/>
<dbReference type="Proteomes" id="UP000824120">
    <property type="component" value="Chromosome 3"/>
</dbReference>
<protein>
    <submittedName>
        <fullName evidence="1">Uncharacterized protein</fullName>
    </submittedName>
</protein>
<reference evidence="1 2" key="1">
    <citation type="submission" date="2020-09" db="EMBL/GenBank/DDBJ databases">
        <title>De no assembly of potato wild relative species, Solanum commersonii.</title>
        <authorList>
            <person name="Cho K."/>
        </authorList>
    </citation>
    <scope>NUCLEOTIDE SEQUENCE [LARGE SCALE GENOMIC DNA]</scope>
    <source>
        <strain evidence="1">LZ3.2</strain>
        <tissue evidence="1">Leaf</tissue>
    </source>
</reference>
<accession>A0A9J5ZPP2</accession>
<name>A0A9J5ZPP2_SOLCO</name>
<evidence type="ECO:0000313" key="1">
    <source>
        <dbReference type="EMBL" id="KAG5614136.1"/>
    </source>
</evidence>
<gene>
    <name evidence="1" type="ORF">H5410_013960</name>
</gene>
<keyword evidence="2" id="KW-1185">Reference proteome</keyword>
<comment type="caution">
    <text evidence="1">The sequence shown here is derived from an EMBL/GenBank/DDBJ whole genome shotgun (WGS) entry which is preliminary data.</text>
</comment>
<sequence length="82" mass="9301">MMQTQQYLQVLTEAILCDASKSNILCYENQCLLLLIHPRANTAVLTSEAGGTFKSTISFTSCRWFGTFQEWSSQRGEMRLDS</sequence>
<organism evidence="1 2">
    <name type="scientific">Solanum commersonii</name>
    <name type="common">Commerson's wild potato</name>
    <name type="synonym">Commerson's nightshade</name>
    <dbReference type="NCBI Taxonomy" id="4109"/>
    <lineage>
        <taxon>Eukaryota</taxon>
        <taxon>Viridiplantae</taxon>
        <taxon>Streptophyta</taxon>
        <taxon>Embryophyta</taxon>
        <taxon>Tracheophyta</taxon>
        <taxon>Spermatophyta</taxon>
        <taxon>Magnoliopsida</taxon>
        <taxon>eudicotyledons</taxon>
        <taxon>Gunneridae</taxon>
        <taxon>Pentapetalae</taxon>
        <taxon>asterids</taxon>
        <taxon>lamiids</taxon>
        <taxon>Solanales</taxon>
        <taxon>Solanaceae</taxon>
        <taxon>Solanoideae</taxon>
        <taxon>Solaneae</taxon>
        <taxon>Solanum</taxon>
    </lineage>
</organism>
<evidence type="ECO:0000313" key="2">
    <source>
        <dbReference type="Proteomes" id="UP000824120"/>
    </source>
</evidence>
<proteinExistence type="predicted"/>